<reference evidence="4" key="2">
    <citation type="submission" date="2025-09" db="UniProtKB">
        <authorList>
            <consortium name="Ensembl"/>
        </authorList>
    </citation>
    <scope>IDENTIFICATION</scope>
</reference>
<dbReference type="InterPro" id="IPR013923">
    <property type="entry name" value="Autophagy-rel_prot_16_dom"/>
</dbReference>
<dbReference type="AlphaFoldDB" id="A0A8D0HNX6"/>
<feature type="region of interest" description="Disordered" evidence="2">
    <location>
        <begin position="176"/>
        <end position="200"/>
    </location>
</feature>
<keyword evidence="5" id="KW-1185">Reference proteome</keyword>
<feature type="coiled-coil region" evidence="1">
    <location>
        <begin position="55"/>
        <end position="89"/>
    </location>
</feature>
<feature type="compositionally biased region" description="Basic and acidic residues" evidence="2">
    <location>
        <begin position="176"/>
        <end position="193"/>
    </location>
</feature>
<dbReference type="GeneTree" id="ENSGT00940000175321"/>
<dbReference type="Pfam" id="PF08614">
    <property type="entry name" value="ATG16"/>
    <property type="match status" value="1"/>
</dbReference>
<reference evidence="4" key="1">
    <citation type="submission" date="2025-08" db="UniProtKB">
        <authorList>
            <consortium name="Ensembl"/>
        </authorList>
    </citation>
    <scope>IDENTIFICATION</scope>
</reference>
<feature type="domain" description="Autophagy-related protein 16" evidence="3">
    <location>
        <begin position="35"/>
        <end position="137"/>
    </location>
</feature>
<organism evidence="4 5">
    <name type="scientific">Sphenodon punctatus</name>
    <name type="common">Tuatara</name>
    <name type="synonym">Hatteria punctata</name>
    <dbReference type="NCBI Taxonomy" id="8508"/>
    <lineage>
        <taxon>Eukaryota</taxon>
        <taxon>Metazoa</taxon>
        <taxon>Chordata</taxon>
        <taxon>Craniata</taxon>
        <taxon>Vertebrata</taxon>
        <taxon>Euteleostomi</taxon>
        <taxon>Lepidosauria</taxon>
        <taxon>Sphenodontia</taxon>
        <taxon>Sphenodontidae</taxon>
        <taxon>Sphenodon</taxon>
    </lineage>
</organism>
<dbReference type="Ensembl" id="ENSSPUT00000026357.1">
    <property type="protein sequence ID" value="ENSSPUP00000024691.1"/>
    <property type="gene ID" value="ENSSPUG00000018923.1"/>
</dbReference>
<dbReference type="Proteomes" id="UP000694392">
    <property type="component" value="Unplaced"/>
</dbReference>
<evidence type="ECO:0000313" key="5">
    <source>
        <dbReference type="Proteomes" id="UP000694392"/>
    </source>
</evidence>
<protein>
    <recommendedName>
        <fullName evidence="3">Autophagy-related protein 16 domain-containing protein</fullName>
    </recommendedName>
</protein>
<evidence type="ECO:0000259" key="3">
    <source>
        <dbReference type="Pfam" id="PF08614"/>
    </source>
</evidence>
<proteinExistence type="predicted"/>
<keyword evidence="1" id="KW-0175">Coiled coil</keyword>
<sequence length="200" mass="22677">LTQAFEEPALPGVLSPTTGYADIENGCKASLALPSQLAYQIIELSKLVTAKECEAEETQVRLALASGRLSELEAEYRDLTGQAEVLGCRNAALKEGYDTLLEHYWHQEQQQRRAAEEGRELTERLLRKKVEAAKHQNYRNEKIVRAKEARVAKELKKAVKRNVRINVEPEEAKAAELKVPNREQASKPEDCAKPWKRPFR</sequence>
<evidence type="ECO:0000313" key="4">
    <source>
        <dbReference type="Ensembl" id="ENSSPUP00000024691.1"/>
    </source>
</evidence>
<evidence type="ECO:0000256" key="2">
    <source>
        <dbReference type="SAM" id="MobiDB-lite"/>
    </source>
</evidence>
<evidence type="ECO:0000256" key="1">
    <source>
        <dbReference type="SAM" id="Coils"/>
    </source>
</evidence>
<accession>A0A8D0HNX6</accession>
<name>A0A8D0HNX6_SPHPU</name>